<accession>A0A853HV05</accession>
<keyword evidence="3" id="KW-1185">Reference proteome</keyword>
<dbReference type="RefSeq" id="WP_180567110.1">
    <property type="nucleotide sequence ID" value="NZ_JACCKB010000003.1"/>
</dbReference>
<reference evidence="2 3" key="1">
    <citation type="submission" date="2020-07" db="EMBL/GenBank/DDBJ databases">
        <title>Endozoicomonas sp. nov., isolated from sediment.</title>
        <authorList>
            <person name="Gu T."/>
        </authorList>
    </citation>
    <scope>NUCLEOTIDE SEQUENCE [LARGE SCALE GENOMIC DNA]</scope>
    <source>
        <strain evidence="2 3">SM1973</strain>
    </source>
</reference>
<organism evidence="2 3">
    <name type="scientific">Spartinivicinus marinus</name>
    <dbReference type="NCBI Taxonomy" id="2994442"/>
    <lineage>
        <taxon>Bacteria</taxon>
        <taxon>Pseudomonadati</taxon>
        <taxon>Pseudomonadota</taxon>
        <taxon>Gammaproteobacteria</taxon>
        <taxon>Oceanospirillales</taxon>
        <taxon>Zooshikellaceae</taxon>
        <taxon>Spartinivicinus</taxon>
    </lineage>
</organism>
<evidence type="ECO:0000256" key="1">
    <source>
        <dbReference type="SAM" id="Phobius"/>
    </source>
</evidence>
<evidence type="ECO:0000313" key="3">
    <source>
        <dbReference type="Proteomes" id="UP000569732"/>
    </source>
</evidence>
<evidence type="ECO:0008006" key="4">
    <source>
        <dbReference type="Google" id="ProtNLM"/>
    </source>
</evidence>
<keyword evidence="1" id="KW-1133">Transmembrane helix</keyword>
<feature type="transmembrane region" description="Helical" evidence="1">
    <location>
        <begin position="215"/>
        <end position="234"/>
    </location>
</feature>
<proteinExistence type="predicted"/>
<feature type="transmembrane region" description="Helical" evidence="1">
    <location>
        <begin position="160"/>
        <end position="186"/>
    </location>
</feature>
<dbReference type="AlphaFoldDB" id="A0A853HV05"/>
<sequence length="314" mass="34885">MMIKLITKSIISMVIVVFPVLLIVNIAVFHGFDRLLITAVQPIMSILDLPEEFSIVWLAAILTGVYGGVATFFTIASESYGYRLIDINVLSILILLAHALPVESRVSSLVGVGFVKATIFRIVNSIVCALLLMLFCNYFELLQSNVSFSSALITPKSFASYFDVIWQSIAITVKMCVIIVLLFLLIELLKKLSLINLIEKLLLPLVSLLRLDIKLSHPLLIGILLGISYGGVLLKESLGELSVIYSESIKKAIYFMNLSHSLIEDTLLVLMINANIVIVVIYRLAYSIIVIRLMALFLYVKSQLINRTGVTKES</sequence>
<gene>
    <name evidence="2" type="ORF">H0A36_03615</name>
</gene>
<dbReference type="Proteomes" id="UP000569732">
    <property type="component" value="Unassembled WGS sequence"/>
</dbReference>
<feature type="transmembrane region" description="Helical" evidence="1">
    <location>
        <begin position="119"/>
        <end position="139"/>
    </location>
</feature>
<keyword evidence="1" id="KW-0812">Transmembrane</keyword>
<evidence type="ECO:0000313" key="2">
    <source>
        <dbReference type="EMBL" id="NYZ65083.1"/>
    </source>
</evidence>
<feature type="transmembrane region" description="Helical" evidence="1">
    <location>
        <begin position="280"/>
        <end position="300"/>
    </location>
</feature>
<feature type="transmembrane region" description="Helical" evidence="1">
    <location>
        <begin position="12"/>
        <end position="32"/>
    </location>
</feature>
<keyword evidence="1" id="KW-0472">Membrane</keyword>
<feature type="transmembrane region" description="Helical" evidence="1">
    <location>
        <begin position="52"/>
        <end position="73"/>
    </location>
</feature>
<name>A0A853HV05_9GAMM</name>
<comment type="caution">
    <text evidence="2">The sequence shown here is derived from an EMBL/GenBank/DDBJ whole genome shotgun (WGS) entry which is preliminary data.</text>
</comment>
<dbReference type="EMBL" id="JACCKB010000003">
    <property type="protein sequence ID" value="NYZ65083.1"/>
    <property type="molecule type" value="Genomic_DNA"/>
</dbReference>
<protein>
    <recommendedName>
        <fullName evidence="4">Nucleoside recognition protein</fullName>
    </recommendedName>
</protein>
<feature type="transmembrane region" description="Helical" evidence="1">
    <location>
        <begin position="80"/>
        <end position="99"/>
    </location>
</feature>